<reference evidence="3 4" key="1">
    <citation type="submission" date="2020-06" db="EMBL/GenBank/DDBJ databases">
        <title>Transcriptomic and genomic resources for Thalictrum thalictroides and T. hernandezii: Facilitating candidate gene discovery in an emerging model plant lineage.</title>
        <authorList>
            <person name="Arias T."/>
            <person name="Riano-Pachon D.M."/>
            <person name="Di Stilio V.S."/>
        </authorList>
    </citation>
    <scope>NUCLEOTIDE SEQUENCE [LARGE SCALE GENOMIC DNA]</scope>
    <source>
        <strain evidence="4">cv. WT478/WT964</strain>
        <tissue evidence="3">Leaves</tissue>
    </source>
</reference>
<dbReference type="AlphaFoldDB" id="A0A7J6V6H6"/>
<feature type="chain" id="PRO_5029785803" description="F-box domain-containing protein" evidence="1">
    <location>
        <begin position="18"/>
        <end position="462"/>
    </location>
</feature>
<feature type="domain" description="F-box" evidence="2">
    <location>
        <begin position="69"/>
        <end position="107"/>
    </location>
</feature>
<organism evidence="3 4">
    <name type="scientific">Thalictrum thalictroides</name>
    <name type="common">Rue-anemone</name>
    <name type="synonym">Anemone thalictroides</name>
    <dbReference type="NCBI Taxonomy" id="46969"/>
    <lineage>
        <taxon>Eukaryota</taxon>
        <taxon>Viridiplantae</taxon>
        <taxon>Streptophyta</taxon>
        <taxon>Embryophyta</taxon>
        <taxon>Tracheophyta</taxon>
        <taxon>Spermatophyta</taxon>
        <taxon>Magnoliopsida</taxon>
        <taxon>Ranunculales</taxon>
        <taxon>Ranunculaceae</taxon>
        <taxon>Thalictroideae</taxon>
        <taxon>Thalictrum</taxon>
    </lineage>
</organism>
<dbReference type="OrthoDB" id="674184at2759"/>
<dbReference type="InterPro" id="IPR036047">
    <property type="entry name" value="F-box-like_dom_sf"/>
</dbReference>
<evidence type="ECO:0000313" key="4">
    <source>
        <dbReference type="Proteomes" id="UP000554482"/>
    </source>
</evidence>
<keyword evidence="1" id="KW-0732">Signal</keyword>
<evidence type="ECO:0000259" key="2">
    <source>
        <dbReference type="SMART" id="SM00256"/>
    </source>
</evidence>
<dbReference type="InterPro" id="IPR001810">
    <property type="entry name" value="F-box_dom"/>
</dbReference>
<evidence type="ECO:0000256" key="1">
    <source>
        <dbReference type="SAM" id="SignalP"/>
    </source>
</evidence>
<proteinExistence type="predicted"/>
<dbReference type="Pfam" id="PF00646">
    <property type="entry name" value="F-box"/>
    <property type="match status" value="1"/>
</dbReference>
<dbReference type="Proteomes" id="UP000554482">
    <property type="component" value="Unassembled WGS sequence"/>
</dbReference>
<dbReference type="InterPro" id="IPR055290">
    <property type="entry name" value="At3g26010-like"/>
</dbReference>
<dbReference type="EMBL" id="JABWDY010037056">
    <property type="protein sequence ID" value="KAF5180699.1"/>
    <property type="molecule type" value="Genomic_DNA"/>
</dbReference>
<feature type="signal peptide" evidence="1">
    <location>
        <begin position="1"/>
        <end position="17"/>
    </location>
</feature>
<evidence type="ECO:0000313" key="3">
    <source>
        <dbReference type="EMBL" id="KAF5180699.1"/>
    </source>
</evidence>
<protein>
    <recommendedName>
        <fullName evidence="2">F-box domain-containing protein</fullName>
    </recommendedName>
</protein>
<dbReference type="PANTHER" id="PTHR35546">
    <property type="entry name" value="F-BOX PROTEIN INTERACTION DOMAIN PROTEIN-RELATED"/>
    <property type="match status" value="1"/>
</dbReference>
<dbReference type="Pfam" id="PF24750">
    <property type="entry name" value="b-prop_At3g26010-like"/>
    <property type="match status" value="1"/>
</dbReference>
<dbReference type="SMART" id="SM00256">
    <property type="entry name" value="FBOX"/>
    <property type="match status" value="1"/>
</dbReference>
<keyword evidence="4" id="KW-1185">Reference proteome</keyword>
<sequence>MWVVLVLIWLFLGNSNADTIKEKAVALSEDKVLEKARRDREALLEKPRLDKEVLEKASLEQEMVIEDDQDIIQEILLRLPVESLVRCTCLSKKWNAFISYNKYFRNTYISRHGGQALMMGFFLDKVYRGKETTACFLPTSSDGRTSKVPNKRKRCDNLTYDDDVDNPVDCSLSFLGHDIVHVLASSNGFLLVTLLERNSPVTYMICNPINKQQIVLPKPNLELSPQCVVHGFTCDAALTHYKIVRALCFETLHYTTPLTLEIFSSDLPQYWRRYDLTCPCPYFLDLSLGLAGVIKECVTYLPACREIPRIECPEQILLVFDESKEILQVMDVPPSEDDMTSSFFGMSEGLIVFGLFDLHQLKMWSLNDKGDGEREWSPKHKVNLKTRVENYFECAKDSFEGVMNLIAFHPADSQVFFLGSGNKNYQYHVNSSRFELICDLVRGYEFFPYTYPLIGPHLFRDH</sequence>
<dbReference type="InterPro" id="IPR056592">
    <property type="entry name" value="Beta-prop_At3g26010-like"/>
</dbReference>
<dbReference type="SUPFAM" id="SSF81383">
    <property type="entry name" value="F-box domain"/>
    <property type="match status" value="1"/>
</dbReference>
<name>A0A7J6V6H6_THATH</name>
<accession>A0A7J6V6H6</accession>
<gene>
    <name evidence="3" type="ORF">FRX31_029714</name>
</gene>
<dbReference type="PANTHER" id="PTHR35546:SF130">
    <property type="entry name" value="EXPRESSED PROTEIN"/>
    <property type="match status" value="1"/>
</dbReference>
<comment type="caution">
    <text evidence="3">The sequence shown here is derived from an EMBL/GenBank/DDBJ whole genome shotgun (WGS) entry which is preliminary data.</text>
</comment>